<organism evidence="2 3">
    <name type="scientific">Sphaerobolus stellatus (strain SS14)</name>
    <dbReference type="NCBI Taxonomy" id="990650"/>
    <lineage>
        <taxon>Eukaryota</taxon>
        <taxon>Fungi</taxon>
        <taxon>Dikarya</taxon>
        <taxon>Basidiomycota</taxon>
        <taxon>Agaricomycotina</taxon>
        <taxon>Agaricomycetes</taxon>
        <taxon>Phallomycetidae</taxon>
        <taxon>Geastrales</taxon>
        <taxon>Sphaerobolaceae</taxon>
        <taxon>Sphaerobolus</taxon>
    </lineage>
</organism>
<dbReference type="EMBL" id="KN837198">
    <property type="protein sequence ID" value="KIJ34530.1"/>
    <property type="molecule type" value="Genomic_DNA"/>
</dbReference>
<feature type="compositionally biased region" description="Basic and acidic residues" evidence="1">
    <location>
        <begin position="341"/>
        <end position="350"/>
    </location>
</feature>
<gene>
    <name evidence="2" type="ORF">M422DRAFT_263309</name>
</gene>
<proteinExistence type="predicted"/>
<evidence type="ECO:0000313" key="2">
    <source>
        <dbReference type="EMBL" id="KIJ34530.1"/>
    </source>
</evidence>
<dbReference type="AlphaFoldDB" id="A0A0C9VAL3"/>
<protein>
    <submittedName>
        <fullName evidence="2">Uncharacterized protein</fullName>
    </submittedName>
</protein>
<dbReference type="HOGENOM" id="CLU_649190_0_0_1"/>
<evidence type="ECO:0000256" key="1">
    <source>
        <dbReference type="SAM" id="MobiDB-lite"/>
    </source>
</evidence>
<reference evidence="2 3" key="1">
    <citation type="submission" date="2014-06" db="EMBL/GenBank/DDBJ databases">
        <title>Evolutionary Origins and Diversification of the Mycorrhizal Mutualists.</title>
        <authorList>
            <consortium name="DOE Joint Genome Institute"/>
            <consortium name="Mycorrhizal Genomics Consortium"/>
            <person name="Kohler A."/>
            <person name="Kuo A."/>
            <person name="Nagy L.G."/>
            <person name="Floudas D."/>
            <person name="Copeland A."/>
            <person name="Barry K.W."/>
            <person name="Cichocki N."/>
            <person name="Veneault-Fourrey C."/>
            <person name="LaButti K."/>
            <person name="Lindquist E.A."/>
            <person name="Lipzen A."/>
            <person name="Lundell T."/>
            <person name="Morin E."/>
            <person name="Murat C."/>
            <person name="Riley R."/>
            <person name="Ohm R."/>
            <person name="Sun H."/>
            <person name="Tunlid A."/>
            <person name="Henrissat B."/>
            <person name="Grigoriev I.V."/>
            <person name="Hibbett D.S."/>
            <person name="Martin F."/>
        </authorList>
    </citation>
    <scope>NUCLEOTIDE SEQUENCE [LARGE SCALE GENOMIC DNA]</scope>
    <source>
        <strain evidence="2 3">SS14</strain>
    </source>
</reference>
<keyword evidence="3" id="KW-1185">Reference proteome</keyword>
<name>A0A0C9VAL3_SPHS4</name>
<feature type="region of interest" description="Disordered" evidence="1">
    <location>
        <begin position="321"/>
        <end position="385"/>
    </location>
</feature>
<dbReference type="Proteomes" id="UP000054279">
    <property type="component" value="Unassembled WGS sequence"/>
</dbReference>
<sequence>MLPITFTEGAKSIQKQKQALSHLELREWNGMRNPCCFSWSSVQLQEPMGSPLPPSLLDQLYLPFPHQKKNIFFHSTAFLIWLYQQILLQWRPSVRADAEVELVSFDTTIYLDNVFQASKLELVTLVDFETGERFHSPKFNLASIRDVVHIWKLYLLHYFRSDIVAESSSVSENALQFSVERHASIGISAVDTLDPFLAWSFAYGFEMVIDSEDSSIRRWISIDFRRSVHIDNRKACEGLHSILVFSGLSGTSGPFSLFQQTQWYKPPLSTPLVMEVDLWGCRLPGTISASGPPLALPRATQRIIVFIPTWTGASSSSFSPPSPSALIHHKDSHHHTQTPIKVEEDSDHSVLHTPSSSVLEGRMQAPSVPVAGPSNARSSSAGPSSASIISFEDVTIQCSWRKHWVELDSWEDHFCLPVLSPEL</sequence>
<accession>A0A0C9VAL3</accession>
<feature type="compositionally biased region" description="Low complexity" evidence="1">
    <location>
        <begin position="371"/>
        <end position="385"/>
    </location>
</feature>
<evidence type="ECO:0000313" key="3">
    <source>
        <dbReference type="Proteomes" id="UP000054279"/>
    </source>
</evidence>